<dbReference type="EMBL" id="LAZR01026535">
    <property type="protein sequence ID" value="KKL68426.1"/>
    <property type="molecule type" value="Genomic_DNA"/>
</dbReference>
<feature type="non-terminal residue" evidence="1">
    <location>
        <position position="1"/>
    </location>
</feature>
<evidence type="ECO:0000313" key="1">
    <source>
        <dbReference type="EMBL" id="KKL68426.1"/>
    </source>
</evidence>
<protein>
    <submittedName>
        <fullName evidence="1">Uncharacterized protein</fullName>
    </submittedName>
</protein>
<gene>
    <name evidence="1" type="ORF">LCGC14_2125150</name>
</gene>
<name>A0A0F9EQ97_9ZZZZ</name>
<sequence length="81" mass="9584">PELYLQFERICLRPECRDCMDLLNYELRPMLPMVQHDWKRLTGSGEIRLINSQGLHHWTFNNEGEFECNNPYPGNGVVNAY</sequence>
<organism evidence="1">
    <name type="scientific">marine sediment metagenome</name>
    <dbReference type="NCBI Taxonomy" id="412755"/>
    <lineage>
        <taxon>unclassified sequences</taxon>
        <taxon>metagenomes</taxon>
        <taxon>ecological metagenomes</taxon>
    </lineage>
</organism>
<comment type="caution">
    <text evidence="1">The sequence shown here is derived from an EMBL/GenBank/DDBJ whole genome shotgun (WGS) entry which is preliminary data.</text>
</comment>
<proteinExistence type="predicted"/>
<reference evidence="1" key="1">
    <citation type="journal article" date="2015" name="Nature">
        <title>Complex archaea that bridge the gap between prokaryotes and eukaryotes.</title>
        <authorList>
            <person name="Spang A."/>
            <person name="Saw J.H."/>
            <person name="Jorgensen S.L."/>
            <person name="Zaremba-Niedzwiedzka K."/>
            <person name="Martijn J."/>
            <person name="Lind A.E."/>
            <person name="van Eijk R."/>
            <person name="Schleper C."/>
            <person name="Guy L."/>
            <person name="Ettema T.J."/>
        </authorList>
    </citation>
    <scope>NUCLEOTIDE SEQUENCE</scope>
</reference>
<dbReference type="AlphaFoldDB" id="A0A0F9EQ97"/>
<accession>A0A0F9EQ97</accession>